<evidence type="ECO:0000313" key="3">
    <source>
        <dbReference type="Proteomes" id="UP001519460"/>
    </source>
</evidence>
<accession>A0ABD0JPZ2</accession>
<comment type="caution">
    <text evidence="2">The sequence shown here is derived from an EMBL/GenBank/DDBJ whole genome shotgun (WGS) entry which is preliminary data.</text>
</comment>
<evidence type="ECO:0000313" key="2">
    <source>
        <dbReference type="EMBL" id="KAK7476800.1"/>
    </source>
</evidence>
<keyword evidence="3" id="KW-1185">Reference proteome</keyword>
<evidence type="ECO:0000256" key="1">
    <source>
        <dbReference type="SAM" id="MobiDB-lite"/>
    </source>
</evidence>
<proteinExistence type="predicted"/>
<organism evidence="2 3">
    <name type="scientific">Batillaria attramentaria</name>
    <dbReference type="NCBI Taxonomy" id="370345"/>
    <lineage>
        <taxon>Eukaryota</taxon>
        <taxon>Metazoa</taxon>
        <taxon>Spiralia</taxon>
        <taxon>Lophotrochozoa</taxon>
        <taxon>Mollusca</taxon>
        <taxon>Gastropoda</taxon>
        <taxon>Caenogastropoda</taxon>
        <taxon>Sorbeoconcha</taxon>
        <taxon>Cerithioidea</taxon>
        <taxon>Batillariidae</taxon>
        <taxon>Batillaria</taxon>
    </lineage>
</organism>
<reference evidence="2 3" key="1">
    <citation type="journal article" date="2023" name="Sci. Data">
        <title>Genome assembly of the Korean intertidal mud-creeper Batillaria attramentaria.</title>
        <authorList>
            <person name="Patra A.K."/>
            <person name="Ho P.T."/>
            <person name="Jun S."/>
            <person name="Lee S.J."/>
            <person name="Kim Y."/>
            <person name="Won Y.J."/>
        </authorList>
    </citation>
    <scope>NUCLEOTIDE SEQUENCE [LARGE SCALE GENOMIC DNA]</scope>
    <source>
        <strain evidence="2">Wonlab-2016</strain>
    </source>
</reference>
<feature type="compositionally biased region" description="Polar residues" evidence="1">
    <location>
        <begin position="40"/>
        <end position="51"/>
    </location>
</feature>
<dbReference type="EMBL" id="JACVVK020000365">
    <property type="protein sequence ID" value="KAK7476800.1"/>
    <property type="molecule type" value="Genomic_DNA"/>
</dbReference>
<name>A0ABD0JPZ2_9CAEN</name>
<dbReference type="AlphaFoldDB" id="A0ABD0JPZ2"/>
<gene>
    <name evidence="2" type="ORF">BaRGS_00031961</name>
</gene>
<dbReference type="Proteomes" id="UP001519460">
    <property type="component" value="Unassembled WGS sequence"/>
</dbReference>
<feature type="region of interest" description="Disordered" evidence="1">
    <location>
        <begin position="31"/>
        <end position="51"/>
    </location>
</feature>
<protein>
    <submittedName>
        <fullName evidence="2">Uncharacterized protein</fullName>
    </submittedName>
</protein>
<feature type="non-terminal residue" evidence="2">
    <location>
        <position position="1"/>
    </location>
</feature>
<sequence>AKCFCADNSTHCRQSPRDKTIARDEKISSLFSRSRENSRDSIVTSQFTQHSHNGCCGSDSVTLNARPSSQNRHAVA</sequence>